<keyword evidence="6" id="KW-0902">Two-component regulatory system</keyword>
<dbReference type="InterPro" id="IPR036097">
    <property type="entry name" value="HisK_dim/P_sf"/>
</dbReference>
<dbReference type="GO" id="GO:0000155">
    <property type="term" value="F:phosphorelay sensor kinase activity"/>
    <property type="evidence" value="ECO:0007669"/>
    <property type="project" value="InterPro"/>
</dbReference>
<evidence type="ECO:0000256" key="3">
    <source>
        <dbReference type="ARBA" id="ARBA00012438"/>
    </source>
</evidence>
<evidence type="ECO:0000256" key="4">
    <source>
        <dbReference type="ARBA" id="ARBA00022553"/>
    </source>
</evidence>
<dbReference type="PROSITE" id="PS50112">
    <property type="entry name" value="PAS"/>
    <property type="match status" value="2"/>
</dbReference>
<dbReference type="Gene3D" id="3.30.450.20">
    <property type="entry name" value="PAS domain"/>
    <property type="match status" value="3"/>
</dbReference>
<dbReference type="InterPro" id="IPR001789">
    <property type="entry name" value="Sig_transdc_resp-reg_receiver"/>
</dbReference>
<dbReference type="OrthoDB" id="567960at2"/>
<dbReference type="FunFam" id="3.30.450.20:FF:000099">
    <property type="entry name" value="Sensory box sensor histidine kinase"/>
    <property type="match status" value="1"/>
</dbReference>
<evidence type="ECO:0000256" key="8">
    <source>
        <dbReference type="PROSITE-ProRule" id="PRU00169"/>
    </source>
</evidence>
<dbReference type="InterPro" id="IPR003594">
    <property type="entry name" value="HATPase_dom"/>
</dbReference>
<dbReference type="SUPFAM" id="SSF55874">
    <property type="entry name" value="ATPase domain of HSP90 chaperone/DNA topoisomerase II/histidine kinase"/>
    <property type="match status" value="1"/>
</dbReference>
<evidence type="ECO:0000259" key="11">
    <source>
        <dbReference type="PROSITE" id="PS50110"/>
    </source>
</evidence>
<dbReference type="AlphaFoldDB" id="A0A3S1D9S8"/>
<evidence type="ECO:0000259" key="10">
    <source>
        <dbReference type="PROSITE" id="PS50109"/>
    </source>
</evidence>
<dbReference type="InterPro" id="IPR003661">
    <property type="entry name" value="HisK_dim/P_dom"/>
</dbReference>
<keyword evidence="5" id="KW-0808">Transferase</keyword>
<dbReference type="Pfam" id="PF00512">
    <property type="entry name" value="HisKA"/>
    <property type="match status" value="1"/>
</dbReference>
<dbReference type="EMBL" id="RSCL01000007">
    <property type="protein sequence ID" value="RUT06119.1"/>
    <property type="molecule type" value="Genomic_DNA"/>
</dbReference>
<dbReference type="InterPro" id="IPR000014">
    <property type="entry name" value="PAS"/>
</dbReference>
<keyword evidence="15" id="KW-1185">Reference proteome</keyword>
<dbReference type="SUPFAM" id="SSF47384">
    <property type="entry name" value="Homodimeric domain of signal transducing histidine kinase"/>
    <property type="match status" value="1"/>
</dbReference>
<dbReference type="InterPro" id="IPR036890">
    <property type="entry name" value="HATPase_C_sf"/>
</dbReference>
<dbReference type="PANTHER" id="PTHR43547">
    <property type="entry name" value="TWO-COMPONENT HISTIDINE KINASE"/>
    <property type="match status" value="1"/>
</dbReference>
<evidence type="ECO:0000313" key="15">
    <source>
        <dbReference type="Proteomes" id="UP000271624"/>
    </source>
</evidence>
<dbReference type="InterPro" id="IPR011006">
    <property type="entry name" value="CheY-like_superfamily"/>
</dbReference>
<feature type="coiled-coil region" evidence="9">
    <location>
        <begin position="525"/>
        <end position="552"/>
    </location>
</feature>
<dbReference type="InterPro" id="IPR004358">
    <property type="entry name" value="Sig_transdc_His_kin-like_C"/>
</dbReference>
<comment type="caution">
    <text evidence="14">The sequence shown here is derived from an EMBL/GenBank/DDBJ whole genome shotgun (WGS) entry which is preliminary data.</text>
</comment>
<evidence type="ECO:0000256" key="2">
    <source>
        <dbReference type="ARBA" id="ARBA00006402"/>
    </source>
</evidence>
<evidence type="ECO:0000259" key="13">
    <source>
        <dbReference type="PROSITE" id="PS50113"/>
    </source>
</evidence>
<dbReference type="PRINTS" id="PR00344">
    <property type="entry name" value="BCTRLSENSOR"/>
</dbReference>
<comment type="catalytic activity">
    <reaction evidence="1">
        <text>ATP + protein L-histidine = ADP + protein N-phospho-L-histidine.</text>
        <dbReference type="EC" id="2.7.13.3"/>
    </reaction>
</comment>
<dbReference type="SMART" id="SM00388">
    <property type="entry name" value="HisKA"/>
    <property type="match status" value="1"/>
</dbReference>
<dbReference type="InterPro" id="IPR001610">
    <property type="entry name" value="PAC"/>
</dbReference>
<feature type="domain" description="Response regulatory" evidence="11">
    <location>
        <begin position="802"/>
        <end position="919"/>
    </location>
</feature>
<keyword evidence="9" id="KW-0175">Coiled coil</keyword>
<feature type="domain" description="PAS" evidence="12">
    <location>
        <begin position="408"/>
        <end position="478"/>
    </location>
</feature>
<proteinExistence type="inferred from homology"/>
<dbReference type="SMART" id="SM00091">
    <property type="entry name" value="PAS"/>
    <property type="match status" value="3"/>
</dbReference>
<dbReference type="SMART" id="SM00086">
    <property type="entry name" value="PAC"/>
    <property type="match status" value="3"/>
</dbReference>
<dbReference type="NCBIfam" id="TIGR00229">
    <property type="entry name" value="sensory_box"/>
    <property type="match status" value="3"/>
</dbReference>
<dbReference type="SUPFAM" id="SSF55785">
    <property type="entry name" value="PYP-like sensor domain (PAS domain)"/>
    <property type="match status" value="3"/>
</dbReference>
<dbReference type="Proteomes" id="UP000271624">
    <property type="component" value="Unassembled WGS sequence"/>
</dbReference>
<dbReference type="InterPro" id="IPR000700">
    <property type="entry name" value="PAS-assoc_C"/>
</dbReference>
<dbReference type="CDD" id="cd17580">
    <property type="entry name" value="REC_2_DhkD-like"/>
    <property type="match status" value="1"/>
</dbReference>
<feature type="modified residue" description="4-aspartylphosphate" evidence="8">
    <location>
        <position position="851"/>
    </location>
</feature>
<dbReference type="SMART" id="SM00448">
    <property type="entry name" value="REC"/>
    <property type="match status" value="2"/>
</dbReference>
<dbReference type="Pfam" id="PF00072">
    <property type="entry name" value="Response_reg"/>
    <property type="match status" value="1"/>
</dbReference>
<gene>
    <name evidence="14" type="ORF">DSM106972_033250</name>
</gene>
<reference evidence="14" key="1">
    <citation type="submission" date="2018-12" db="EMBL/GenBank/DDBJ databases">
        <authorList>
            <person name="Will S."/>
            <person name="Neumann-Schaal M."/>
            <person name="Henke P."/>
        </authorList>
    </citation>
    <scope>NUCLEOTIDE SEQUENCE</scope>
    <source>
        <strain evidence="14">PCC 7102</strain>
    </source>
</reference>
<dbReference type="EC" id="2.7.13.3" evidence="3"/>
<evidence type="ECO:0000256" key="1">
    <source>
        <dbReference type="ARBA" id="ARBA00000085"/>
    </source>
</evidence>
<evidence type="ECO:0000256" key="9">
    <source>
        <dbReference type="SAM" id="Coils"/>
    </source>
</evidence>
<dbReference type="Gene3D" id="1.10.287.130">
    <property type="match status" value="1"/>
</dbReference>
<feature type="domain" description="PAC" evidence="13">
    <location>
        <begin position="355"/>
        <end position="407"/>
    </location>
</feature>
<dbReference type="Gene3D" id="3.30.565.10">
    <property type="entry name" value="Histidine kinase-like ATPase, C-terminal domain"/>
    <property type="match status" value="1"/>
</dbReference>
<feature type="domain" description="PAC" evidence="13">
    <location>
        <begin position="482"/>
        <end position="534"/>
    </location>
</feature>
<feature type="modified residue" description="4-aspartylphosphate" evidence="8">
    <location>
        <position position="59"/>
    </location>
</feature>
<dbReference type="SMART" id="SM00387">
    <property type="entry name" value="HATPase_c"/>
    <property type="match status" value="1"/>
</dbReference>
<dbReference type="PROSITE" id="PS50113">
    <property type="entry name" value="PAC"/>
    <property type="match status" value="3"/>
</dbReference>
<feature type="domain" description="PAC" evidence="13">
    <location>
        <begin position="223"/>
        <end position="275"/>
    </location>
</feature>
<name>A0A3S1D9S8_9CYAN</name>
<evidence type="ECO:0000313" key="14">
    <source>
        <dbReference type="EMBL" id="RUT06119.1"/>
    </source>
</evidence>
<evidence type="ECO:0000256" key="6">
    <source>
        <dbReference type="ARBA" id="ARBA00023012"/>
    </source>
</evidence>
<dbReference type="RefSeq" id="WP_127081789.1">
    <property type="nucleotide sequence ID" value="NZ_RSCL01000007.1"/>
</dbReference>
<feature type="domain" description="PAS" evidence="12">
    <location>
        <begin position="147"/>
        <end position="220"/>
    </location>
</feature>
<evidence type="ECO:0000256" key="7">
    <source>
        <dbReference type="ARBA" id="ARBA00074306"/>
    </source>
</evidence>
<comment type="similarity">
    <text evidence="2">In the N-terminal section; belongs to the phytochrome family.</text>
</comment>
<dbReference type="InterPro" id="IPR005467">
    <property type="entry name" value="His_kinase_dom"/>
</dbReference>
<dbReference type="PROSITE" id="PS50110">
    <property type="entry name" value="RESPONSE_REGULATORY"/>
    <property type="match status" value="2"/>
</dbReference>
<dbReference type="FunFam" id="3.30.565.10:FF:000010">
    <property type="entry name" value="Sensor histidine kinase RcsC"/>
    <property type="match status" value="1"/>
</dbReference>
<dbReference type="PANTHER" id="PTHR43547:SF2">
    <property type="entry name" value="HYBRID SIGNAL TRANSDUCTION HISTIDINE KINASE C"/>
    <property type="match status" value="1"/>
</dbReference>
<dbReference type="Gene3D" id="3.40.50.2300">
    <property type="match status" value="2"/>
</dbReference>
<accession>A0A3S1D9S8</accession>
<dbReference type="CDD" id="cd00082">
    <property type="entry name" value="HisKA"/>
    <property type="match status" value="1"/>
</dbReference>
<evidence type="ECO:0000259" key="12">
    <source>
        <dbReference type="PROSITE" id="PS50112"/>
    </source>
</evidence>
<keyword evidence="4 8" id="KW-0597">Phosphoprotein</keyword>
<dbReference type="Pfam" id="PF08447">
    <property type="entry name" value="PAS_3"/>
    <property type="match status" value="3"/>
</dbReference>
<keyword evidence="5" id="KW-0418">Kinase</keyword>
<dbReference type="CDD" id="cd16922">
    <property type="entry name" value="HATPase_EvgS-ArcB-TorS-like"/>
    <property type="match status" value="1"/>
</dbReference>
<feature type="domain" description="Histidine kinase" evidence="10">
    <location>
        <begin position="559"/>
        <end position="778"/>
    </location>
</feature>
<dbReference type="InterPro" id="IPR013655">
    <property type="entry name" value="PAS_fold_3"/>
</dbReference>
<organism evidence="14 15">
    <name type="scientific">Dulcicalothrix desertica PCC 7102</name>
    <dbReference type="NCBI Taxonomy" id="232991"/>
    <lineage>
        <taxon>Bacteria</taxon>
        <taxon>Bacillati</taxon>
        <taxon>Cyanobacteriota</taxon>
        <taxon>Cyanophyceae</taxon>
        <taxon>Nostocales</taxon>
        <taxon>Calotrichaceae</taxon>
        <taxon>Dulcicalothrix</taxon>
    </lineage>
</organism>
<reference evidence="14" key="2">
    <citation type="journal article" date="2019" name="Genome Biol. Evol.">
        <title>Day and night: Metabolic profiles and evolutionary relationships of six axenic non-marine cyanobacteria.</title>
        <authorList>
            <person name="Will S.E."/>
            <person name="Henke P."/>
            <person name="Boedeker C."/>
            <person name="Huang S."/>
            <person name="Brinkmann H."/>
            <person name="Rohde M."/>
            <person name="Jarek M."/>
            <person name="Friedl T."/>
            <person name="Seufert S."/>
            <person name="Schumacher M."/>
            <person name="Overmann J."/>
            <person name="Neumann-Schaal M."/>
            <person name="Petersen J."/>
        </authorList>
    </citation>
    <scope>NUCLEOTIDE SEQUENCE [LARGE SCALE GENOMIC DNA]</scope>
    <source>
        <strain evidence="14">PCC 7102</strain>
    </source>
</reference>
<dbReference type="Pfam" id="PF02518">
    <property type="entry name" value="HATPase_c"/>
    <property type="match status" value="1"/>
</dbReference>
<protein>
    <recommendedName>
        <fullName evidence="7">Circadian input-output histidine kinase CikA</fullName>
        <ecNumber evidence="3">2.7.13.3</ecNumber>
    </recommendedName>
</protein>
<evidence type="ECO:0000256" key="5">
    <source>
        <dbReference type="ARBA" id="ARBA00022777"/>
    </source>
</evidence>
<dbReference type="InterPro" id="IPR035965">
    <property type="entry name" value="PAS-like_dom_sf"/>
</dbReference>
<dbReference type="SUPFAM" id="SSF52172">
    <property type="entry name" value="CheY-like"/>
    <property type="match status" value="2"/>
</dbReference>
<sequence>MATQQDRTILIISDCAEDRVAYRHCLLEESKYNYKILEAELRVGLTLCCEAKPDCVLLDFIESKTGGFEFISNLQAQMGKSYLPPLIGITEYRDEMMGTCNCSVRHLVSEYLVKTSSPDTLRIAVRSAIEINELRHKLQASEAHFRTSEQFELAAEAVNCLIFDLDLQTNTVERTRGLMELVGYTLSEAEPTAQWWHQLIHPDDINYIKGEELTTILESKQRYTGEYRVRHKQGHYLWVQEQGIILRDANGQAVRIVGSTVDITRRKQAEEALQRSEEKLAFVLNNVNASISRFWVFPNQDWKSDYYSPGCEKIFGYTSQELLQDKKLWLSRVAPSDLENVILPKFENIFAEQTVSYEYRFYHKDGSLRWINDTLTSQFDQTENAWIVTIIAVDITERKQVLEALWESTERYRYVVETVPNIVWRACSNGNSDFVNHRWVEYTGCDVEQALQMGWLQFIHPDDVLRVQAFWQSTTSNTNSLYEIQYRLKYIDGTYRWNLVRGYPIIDERGNVIKWFGSCTDIHDQKELEAQRNQLLAEAQAAREEAELANRTKDEFLAIVSHELRSPLNAILGWTKLLKTRNFDSANTARALEVIERNTVAQVQLIEDLLDISRMIRGNLRLTLQPVNLATTIETTVNNLRLSADAKKIDLQIRNYATKCLVLGDMNRLQQIVSNLLTNAIKFTPSLGRVEICLKIVNHHTTQITVTDTGKGISADFLPYIFERFRQVENTTTRAKDGLGLGLAIVRHLVELHNGAITASSLGSGQGATFTVTLPLLEQEATRQEGQTGQEEISPTILSNKKILVVDDEPDNCTYLSCALEEYGAIVTTASCVKEALAIFEEFQPDIIISDIGMPEEDGHTLIRKIRQLTTHNCNIPAIALTAYTKQEDRERSRNAGFQLHMTKPVEPIELIKAISNLIK</sequence>
<feature type="domain" description="Response regulatory" evidence="11">
    <location>
        <begin position="8"/>
        <end position="129"/>
    </location>
</feature>
<dbReference type="PROSITE" id="PS50109">
    <property type="entry name" value="HIS_KIN"/>
    <property type="match status" value="1"/>
</dbReference>
<dbReference type="CDD" id="cd00130">
    <property type="entry name" value="PAS"/>
    <property type="match status" value="3"/>
</dbReference>